<dbReference type="Pfam" id="PF00076">
    <property type="entry name" value="RRM_1"/>
    <property type="match status" value="1"/>
</dbReference>
<name>E4Y193_OIKDI</name>
<feature type="region of interest" description="Disordered" evidence="5">
    <location>
        <begin position="301"/>
        <end position="350"/>
    </location>
</feature>
<dbReference type="SMART" id="SM00715">
    <property type="entry name" value="LA"/>
    <property type="match status" value="1"/>
</dbReference>
<dbReference type="CDD" id="cd12291">
    <property type="entry name" value="RRM1_La"/>
    <property type="match status" value="1"/>
</dbReference>
<feature type="compositionally biased region" description="Basic and acidic residues" evidence="5">
    <location>
        <begin position="339"/>
        <end position="350"/>
    </location>
</feature>
<dbReference type="SMART" id="SM00360">
    <property type="entry name" value="RRM"/>
    <property type="match status" value="1"/>
</dbReference>
<dbReference type="Proteomes" id="UP000001307">
    <property type="component" value="Unassembled WGS sequence"/>
</dbReference>
<dbReference type="PROSITE" id="PS50102">
    <property type="entry name" value="RRM"/>
    <property type="match status" value="1"/>
</dbReference>
<dbReference type="AlphaFoldDB" id="E4Y193"/>
<dbReference type="InterPro" id="IPR002344">
    <property type="entry name" value="Lupus_La"/>
</dbReference>
<evidence type="ECO:0000259" key="7">
    <source>
        <dbReference type="PROSITE" id="PS50961"/>
    </source>
</evidence>
<dbReference type="GO" id="GO:0005829">
    <property type="term" value="C:cytosol"/>
    <property type="evidence" value="ECO:0007669"/>
    <property type="project" value="TreeGrafter"/>
</dbReference>
<dbReference type="EMBL" id="FN653589">
    <property type="protein sequence ID" value="CBY15640.1"/>
    <property type="molecule type" value="Genomic_DNA"/>
</dbReference>
<comment type="subcellular location">
    <subcellularLocation>
        <location evidence="1">Nucleus</location>
    </subcellularLocation>
</comment>
<dbReference type="GO" id="GO:0045727">
    <property type="term" value="P:positive regulation of translation"/>
    <property type="evidence" value="ECO:0007669"/>
    <property type="project" value="TreeGrafter"/>
</dbReference>
<dbReference type="Gene3D" id="1.10.10.10">
    <property type="entry name" value="Winged helix-like DNA-binding domain superfamily/Winged helix DNA-binding domain"/>
    <property type="match status" value="1"/>
</dbReference>
<dbReference type="SUPFAM" id="SSF54928">
    <property type="entry name" value="RNA-binding domain, RBD"/>
    <property type="match status" value="1"/>
</dbReference>
<protein>
    <recommendedName>
        <fullName evidence="10">Lupus La protein</fullName>
    </recommendedName>
</protein>
<feature type="domain" description="RRM" evidence="6">
    <location>
        <begin position="104"/>
        <end position="184"/>
    </location>
</feature>
<keyword evidence="3" id="KW-0539">Nucleus</keyword>
<keyword evidence="9" id="KW-1185">Reference proteome</keyword>
<evidence type="ECO:0000256" key="3">
    <source>
        <dbReference type="ARBA" id="ARBA00023242"/>
    </source>
</evidence>
<evidence type="ECO:0000256" key="2">
    <source>
        <dbReference type="ARBA" id="ARBA00022884"/>
    </source>
</evidence>
<dbReference type="Gene3D" id="3.30.70.330">
    <property type="match status" value="2"/>
</dbReference>
<sequence length="350" mass="39533">MTTDNGKKIVRQVEYYFGDLNLQRDTFLLDEMKKDEGWVSLDTMMKFKRLAEIVENKKESVTDALGSIGTDLIEISEDKSKLRRLPSKPVPVYDDNYKRLQKNRTAAIKGLDKDATLDKLQDFFEPHGSESIYMMRNRETSEFKGSAFVTFKTQEDMDKFMAEAETKFNDVVLEKQTKQNYYDSKSGKEKRPERTPRQEDNDAVNRVVKFSGVTDDTVGREEIIEALKGSVDFTCFERGNTEGICLLNQGDSAATIVGALEKNPVKIRSAEEVKFEALEGEVAEGAVKKLKEEREALFSRLKNRGGGRGRGRGRGRGGFGGRGERKPKNTKTTFDDDEPVAKKAKAEGEE</sequence>
<dbReference type="PRINTS" id="PR00302">
    <property type="entry name" value="LUPUSLA"/>
</dbReference>
<dbReference type="GO" id="GO:0008033">
    <property type="term" value="P:tRNA processing"/>
    <property type="evidence" value="ECO:0007669"/>
    <property type="project" value="TreeGrafter"/>
</dbReference>
<dbReference type="InterPro" id="IPR006630">
    <property type="entry name" value="La_HTH"/>
</dbReference>
<evidence type="ECO:0000313" key="9">
    <source>
        <dbReference type="Proteomes" id="UP000001307"/>
    </source>
</evidence>
<feature type="domain" description="HTH La-type RNA-binding" evidence="7">
    <location>
        <begin position="1"/>
        <end position="92"/>
    </location>
</feature>
<dbReference type="PANTHER" id="PTHR22792:SF166">
    <property type="entry name" value="LUPUS LA PROTEIN HOMOLOG"/>
    <property type="match status" value="1"/>
</dbReference>
<dbReference type="GO" id="GO:0010494">
    <property type="term" value="C:cytoplasmic stress granule"/>
    <property type="evidence" value="ECO:0007669"/>
    <property type="project" value="TreeGrafter"/>
</dbReference>
<keyword evidence="2 4" id="KW-0694">RNA-binding</keyword>
<evidence type="ECO:0008006" key="10">
    <source>
        <dbReference type="Google" id="ProtNLM"/>
    </source>
</evidence>
<dbReference type="GO" id="GO:1990904">
    <property type="term" value="C:ribonucleoprotein complex"/>
    <property type="evidence" value="ECO:0007669"/>
    <property type="project" value="InterPro"/>
</dbReference>
<dbReference type="Pfam" id="PF05383">
    <property type="entry name" value="La"/>
    <property type="match status" value="1"/>
</dbReference>
<dbReference type="GO" id="GO:0003729">
    <property type="term" value="F:mRNA binding"/>
    <property type="evidence" value="ECO:0007669"/>
    <property type="project" value="TreeGrafter"/>
</dbReference>
<evidence type="ECO:0000256" key="1">
    <source>
        <dbReference type="ARBA" id="ARBA00004123"/>
    </source>
</evidence>
<dbReference type="InterPro" id="IPR014886">
    <property type="entry name" value="La_xRRM"/>
</dbReference>
<dbReference type="InterPro" id="IPR035979">
    <property type="entry name" value="RBD_domain_sf"/>
</dbReference>
<feature type="compositionally biased region" description="Basic and acidic residues" evidence="5">
    <location>
        <begin position="185"/>
        <end position="200"/>
    </location>
</feature>
<proteinExistence type="predicted"/>
<dbReference type="InterPro" id="IPR045180">
    <property type="entry name" value="La_dom_prot"/>
</dbReference>
<feature type="compositionally biased region" description="Basic residues" evidence="5">
    <location>
        <begin position="301"/>
        <end position="315"/>
    </location>
</feature>
<organism evidence="8">
    <name type="scientific">Oikopleura dioica</name>
    <name type="common">Tunicate</name>
    <dbReference type="NCBI Taxonomy" id="34765"/>
    <lineage>
        <taxon>Eukaryota</taxon>
        <taxon>Metazoa</taxon>
        <taxon>Chordata</taxon>
        <taxon>Tunicata</taxon>
        <taxon>Appendicularia</taxon>
        <taxon>Copelata</taxon>
        <taxon>Oikopleuridae</taxon>
        <taxon>Oikopleura</taxon>
    </lineage>
</organism>
<dbReference type="OrthoDB" id="439993at2759"/>
<dbReference type="PROSITE" id="PS50961">
    <property type="entry name" value="HTH_LA"/>
    <property type="match status" value="1"/>
</dbReference>
<dbReference type="InParanoid" id="E4Y193"/>
<evidence type="ECO:0000313" key="8">
    <source>
        <dbReference type="EMBL" id="CBY15640.1"/>
    </source>
</evidence>
<evidence type="ECO:0000259" key="6">
    <source>
        <dbReference type="PROSITE" id="PS50102"/>
    </source>
</evidence>
<dbReference type="InterPro" id="IPR000504">
    <property type="entry name" value="RRM_dom"/>
</dbReference>
<dbReference type="InterPro" id="IPR036390">
    <property type="entry name" value="WH_DNA-bd_sf"/>
</dbReference>
<feature type="region of interest" description="Disordered" evidence="5">
    <location>
        <begin position="179"/>
        <end position="201"/>
    </location>
</feature>
<accession>E4Y193</accession>
<dbReference type="InterPro" id="IPR012677">
    <property type="entry name" value="Nucleotide-bd_a/b_plait_sf"/>
</dbReference>
<evidence type="ECO:0000256" key="5">
    <source>
        <dbReference type="SAM" id="MobiDB-lite"/>
    </source>
</evidence>
<reference evidence="8" key="1">
    <citation type="journal article" date="2010" name="Science">
        <title>Plasticity of animal genome architecture unmasked by rapid evolution of a pelagic tunicate.</title>
        <authorList>
            <person name="Denoeud F."/>
            <person name="Henriet S."/>
            <person name="Mungpakdee S."/>
            <person name="Aury J.M."/>
            <person name="Da Silva C."/>
            <person name="Brinkmann H."/>
            <person name="Mikhaleva J."/>
            <person name="Olsen L.C."/>
            <person name="Jubin C."/>
            <person name="Canestro C."/>
            <person name="Bouquet J.M."/>
            <person name="Danks G."/>
            <person name="Poulain J."/>
            <person name="Campsteijn C."/>
            <person name="Adamski M."/>
            <person name="Cross I."/>
            <person name="Yadetie F."/>
            <person name="Muffato M."/>
            <person name="Louis A."/>
            <person name="Butcher S."/>
            <person name="Tsagkogeorga G."/>
            <person name="Konrad A."/>
            <person name="Singh S."/>
            <person name="Jensen M.F."/>
            <person name="Cong E.H."/>
            <person name="Eikeseth-Otteraa H."/>
            <person name="Noel B."/>
            <person name="Anthouard V."/>
            <person name="Porcel B.M."/>
            <person name="Kachouri-Lafond R."/>
            <person name="Nishino A."/>
            <person name="Ugolini M."/>
            <person name="Chourrout P."/>
            <person name="Nishida H."/>
            <person name="Aasland R."/>
            <person name="Huzurbazar S."/>
            <person name="Westhof E."/>
            <person name="Delsuc F."/>
            <person name="Lehrach H."/>
            <person name="Reinhardt R."/>
            <person name="Weissenbach J."/>
            <person name="Roy S.W."/>
            <person name="Artiguenave F."/>
            <person name="Postlethwait J.H."/>
            <person name="Manak J.R."/>
            <person name="Thompson E.M."/>
            <person name="Jaillon O."/>
            <person name="Du Pasquier L."/>
            <person name="Boudinot P."/>
            <person name="Liberles D.A."/>
            <person name="Volff J.N."/>
            <person name="Philippe H."/>
            <person name="Lenhard B."/>
            <person name="Roest Crollius H."/>
            <person name="Wincker P."/>
            <person name="Chourrout D."/>
        </authorList>
    </citation>
    <scope>NUCLEOTIDE SEQUENCE [LARGE SCALE GENOMIC DNA]</scope>
</reference>
<dbReference type="SUPFAM" id="SSF46785">
    <property type="entry name" value="Winged helix' DNA-binding domain"/>
    <property type="match status" value="1"/>
</dbReference>
<evidence type="ECO:0000256" key="4">
    <source>
        <dbReference type="PROSITE-ProRule" id="PRU00332"/>
    </source>
</evidence>
<dbReference type="Pfam" id="PF08777">
    <property type="entry name" value="RRM_3"/>
    <property type="match status" value="1"/>
</dbReference>
<dbReference type="GO" id="GO:0005634">
    <property type="term" value="C:nucleus"/>
    <property type="evidence" value="ECO:0007669"/>
    <property type="project" value="UniProtKB-SubCell"/>
</dbReference>
<dbReference type="PANTHER" id="PTHR22792">
    <property type="entry name" value="LUPUS LA PROTEIN-RELATED"/>
    <property type="match status" value="1"/>
</dbReference>
<gene>
    <name evidence="8" type="ORF">GSOID_T00013941001</name>
</gene>
<dbReference type="InterPro" id="IPR036388">
    <property type="entry name" value="WH-like_DNA-bd_sf"/>
</dbReference>